<feature type="compositionally biased region" description="Basic and acidic residues" evidence="1">
    <location>
        <begin position="227"/>
        <end position="245"/>
    </location>
</feature>
<feature type="compositionally biased region" description="Acidic residues" evidence="1">
    <location>
        <begin position="15"/>
        <end position="69"/>
    </location>
</feature>
<feature type="region of interest" description="Disordered" evidence="1">
    <location>
        <begin position="209"/>
        <end position="245"/>
    </location>
</feature>
<evidence type="ECO:0000256" key="1">
    <source>
        <dbReference type="SAM" id="MobiDB-lite"/>
    </source>
</evidence>
<feature type="compositionally biased region" description="Basic and acidic residues" evidence="1">
    <location>
        <begin position="78"/>
        <end position="93"/>
    </location>
</feature>
<sequence length="245" mass="28743">MRYNLWYDLIAQLADSDDEEEEESEFESDEEYNDDSEDYEVDSEEENEEESDEEDDDESEEGEGNEDWLYELLIKLYEAQEREKENGNNKPEEGSDIEDEIKNVEVDDQRDKTFFIATLFNNKRVKEEIPAKCEDPGPCLDRGLTIPADFPVIKPGKKDNGGTPQVLLGRPFMKSEGFKLNYHDEIFTFKVGNTIENFHFDDFSETEKKGLHQLRNDKKNKKKKREAKKEKKREEGEADKKGWLI</sequence>
<accession>A0ABU6YFH6</accession>
<name>A0ABU6YFH6_9FABA</name>
<proteinExistence type="predicted"/>
<organism evidence="2 3">
    <name type="scientific">Stylosanthes scabra</name>
    <dbReference type="NCBI Taxonomy" id="79078"/>
    <lineage>
        <taxon>Eukaryota</taxon>
        <taxon>Viridiplantae</taxon>
        <taxon>Streptophyta</taxon>
        <taxon>Embryophyta</taxon>
        <taxon>Tracheophyta</taxon>
        <taxon>Spermatophyta</taxon>
        <taxon>Magnoliopsida</taxon>
        <taxon>eudicotyledons</taxon>
        <taxon>Gunneridae</taxon>
        <taxon>Pentapetalae</taxon>
        <taxon>rosids</taxon>
        <taxon>fabids</taxon>
        <taxon>Fabales</taxon>
        <taxon>Fabaceae</taxon>
        <taxon>Papilionoideae</taxon>
        <taxon>50 kb inversion clade</taxon>
        <taxon>dalbergioids sensu lato</taxon>
        <taxon>Dalbergieae</taxon>
        <taxon>Pterocarpus clade</taxon>
        <taxon>Stylosanthes</taxon>
    </lineage>
</organism>
<gene>
    <name evidence="2" type="ORF">PIB30_035289</name>
</gene>
<feature type="region of interest" description="Disordered" evidence="1">
    <location>
        <begin position="12"/>
        <end position="103"/>
    </location>
</feature>
<evidence type="ECO:0000313" key="2">
    <source>
        <dbReference type="EMBL" id="MED6207383.1"/>
    </source>
</evidence>
<reference evidence="2 3" key="1">
    <citation type="journal article" date="2023" name="Plants (Basel)">
        <title>Bridging the Gap: Combining Genomics and Transcriptomics Approaches to Understand Stylosanthes scabra, an Orphan Legume from the Brazilian Caatinga.</title>
        <authorList>
            <person name="Ferreira-Neto J.R.C."/>
            <person name="da Silva M.D."/>
            <person name="Binneck E."/>
            <person name="de Melo N.F."/>
            <person name="da Silva R.H."/>
            <person name="de Melo A.L.T.M."/>
            <person name="Pandolfi V."/>
            <person name="Bustamante F.O."/>
            <person name="Brasileiro-Vidal A.C."/>
            <person name="Benko-Iseppon A.M."/>
        </authorList>
    </citation>
    <scope>NUCLEOTIDE SEQUENCE [LARGE SCALE GENOMIC DNA]</scope>
    <source>
        <tissue evidence="2">Leaves</tissue>
    </source>
</reference>
<dbReference type="EMBL" id="JASCZI010241823">
    <property type="protein sequence ID" value="MED6207383.1"/>
    <property type="molecule type" value="Genomic_DNA"/>
</dbReference>
<keyword evidence="3" id="KW-1185">Reference proteome</keyword>
<dbReference type="Proteomes" id="UP001341840">
    <property type="component" value="Unassembled WGS sequence"/>
</dbReference>
<evidence type="ECO:0000313" key="3">
    <source>
        <dbReference type="Proteomes" id="UP001341840"/>
    </source>
</evidence>
<comment type="caution">
    <text evidence="2">The sequence shown here is derived from an EMBL/GenBank/DDBJ whole genome shotgun (WGS) entry which is preliminary data.</text>
</comment>
<protein>
    <submittedName>
        <fullName evidence="2">Uncharacterized protein</fullName>
    </submittedName>
</protein>